<reference evidence="2" key="1">
    <citation type="submission" date="2018-10" db="EMBL/GenBank/DDBJ databases">
        <authorList>
            <person name="Peiro R."/>
            <person name="Begona"/>
            <person name="Cbmso G."/>
            <person name="Lopez M."/>
            <person name="Gonzalez S."/>
            <person name="Sacristan E."/>
            <person name="Castillo E."/>
        </authorList>
    </citation>
    <scope>NUCLEOTIDE SEQUENCE [LARGE SCALE GENOMIC DNA]</scope>
</reference>
<dbReference type="GO" id="GO:0004061">
    <property type="term" value="F:arylformamidase activity"/>
    <property type="evidence" value="ECO:0007669"/>
    <property type="project" value="InterPro"/>
</dbReference>
<dbReference type="SUPFAM" id="SSF102198">
    <property type="entry name" value="Putative cyclase"/>
    <property type="match status" value="1"/>
</dbReference>
<dbReference type="Pfam" id="PF04199">
    <property type="entry name" value="Cyclase"/>
    <property type="match status" value="1"/>
</dbReference>
<gene>
    <name evidence="1" type="primary">kynB_4</name>
    <name evidence="1" type="ORF">RHODGE_RHODGE_03932</name>
</gene>
<dbReference type="InterPro" id="IPR006311">
    <property type="entry name" value="TAT_signal"/>
</dbReference>
<dbReference type="InterPro" id="IPR007325">
    <property type="entry name" value="KFase/CYL"/>
</dbReference>
<protein>
    <submittedName>
        <fullName evidence="1">Kynurenine formamidase</fullName>
    </submittedName>
</protein>
<dbReference type="EMBL" id="UWOC01000178">
    <property type="protein sequence ID" value="VCU10730.1"/>
    <property type="molecule type" value="Genomic_DNA"/>
</dbReference>
<dbReference type="OrthoDB" id="9777007at2"/>
<dbReference type="AlphaFoldDB" id="A0A447CZJ7"/>
<dbReference type="PANTHER" id="PTHR31118">
    <property type="entry name" value="CYCLASE-LIKE PROTEIN 2"/>
    <property type="match status" value="1"/>
</dbReference>
<dbReference type="PANTHER" id="PTHR31118:SF12">
    <property type="entry name" value="CYCLASE-LIKE PROTEIN 2"/>
    <property type="match status" value="1"/>
</dbReference>
<dbReference type="PROSITE" id="PS51318">
    <property type="entry name" value="TAT"/>
    <property type="match status" value="1"/>
</dbReference>
<dbReference type="Gene3D" id="3.50.30.50">
    <property type="entry name" value="Putative cyclase"/>
    <property type="match status" value="1"/>
</dbReference>
<evidence type="ECO:0000313" key="2">
    <source>
        <dbReference type="Proteomes" id="UP000289200"/>
    </source>
</evidence>
<keyword evidence="2" id="KW-1185">Reference proteome</keyword>
<sequence length="280" mass="29762">MCVQGCMEAVRATAARAGLSRRGFFGRAGAAAAGFAAMAVEPTVVAAAPRSFERVVDLTHTLTPAFPGFFGAPLIELERRADFRKDGYNMQDWRLTEHAGTHLDAPIHFAETGASVEDIPADTLVVPLAVIDVAEKADADADYLLSRDDLVAWESRHGRLPAGCCVAMHSGWGRLATEDPARFVGRDVDGTLHFPGIAPEAATWLLKERDVIGLAVDTLSLDHGPSSDFKTHAIWLPAGRWGLENVANLDKVPAAGATLVVGLPKVKDATGAPVRLLALI</sequence>
<dbReference type="Proteomes" id="UP000289200">
    <property type="component" value="Unassembled WGS sequence"/>
</dbReference>
<dbReference type="InterPro" id="IPR037175">
    <property type="entry name" value="KFase_sf"/>
</dbReference>
<name>A0A447CZJ7_9BRAD</name>
<dbReference type="GO" id="GO:0019441">
    <property type="term" value="P:L-tryptophan catabolic process to kynurenine"/>
    <property type="evidence" value="ECO:0007669"/>
    <property type="project" value="InterPro"/>
</dbReference>
<accession>A0A447CZJ7</accession>
<dbReference type="RefSeq" id="WP_129610794.1">
    <property type="nucleotide sequence ID" value="NZ_UWOC01000178.1"/>
</dbReference>
<organism evidence="1 2">
    <name type="scientific">Rhodoplanes serenus</name>
    <dbReference type="NCBI Taxonomy" id="200615"/>
    <lineage>
        <taxon>Bacteria</taxon>
        <taxon>Pseudomonadati</taxon>
        <taxon>Pseudomonadota</taxon>
        <taxon>Alphaproteobacteria</taxon>
        <taxon>Hyphomicrobiales</taxon>
        <taxon>Nitrobacteraceae</taxon>
        <taxon>Rhodoplanes</taxon>
    </lineage>
</organism>
<proteinExistence type="predicted"/>
<comment type="caution">
    <text evidence="1">The sequence shown here is derived from an EMBL/GenBank/DDBJ whole genome shotgun (WGS) entry which is preliminary data.</text>
</comment>
<evidence type="ECO:0000313" key="1">
    <source>
        <dbReference type="EMBL" id="VCU10730.1"/>
    </source>
</evidence>